<evidence type="ECO:0000256" key="5">
    <source>
        <dbReference type="ARBA" id="ARBA00018863"/>
    </source>
</evidence>
<organism evidence="16 17">
    <name type="scientific">Stylophora pistillata</name>
    <name type="common">Smooth cauliflower coral</name>
    <dbReference type="NCBI Taxonomy" id="50429"/>
    <lineage>
        <taxon>Eukaryota</taxon>
        <taxon>Metazoa</taxon>
        <taxon>Cnidaria</taxon>
        <taxon>Anthozoa</taxon>
        <taxon>Hexacorallia</taxon>
        <taxon>Scleractinia</taxon>
        <taxon>Astrocoeniina</taxon>
        <taxon>Pocilloporidae</taxon>
        <taxon>Stylophora</taxon>
    </lineage>
</organism>
<dbReference type="PANTHER" id="PTHR13236">
    <property type="entry name" value="DYNEIN 2 LIGHT INTERMEDIATE CHAIN, ISOFORM 2"/>
    <property type="match status" value="1"/>
</dbReference>
<keyword evidence="14" id="KW-0966">Cell projection</keyword>
<dbReference type="OrthoDB" id="10263060at2759"/>
<evidence type="ECO:0000313" key="16">
    <source>
        <dbReference type="EMBL" id="PFX27735.1"/>
    </source>
</evidence>
<evidence type="ECO:0000256" key="11">
    <source>
        <dbReference type="ARBA" id="ARBA00023069"/>
    </source>
</evidence>
<evidence type="ECO:0000256" key="6">
    <source>
        <dbReference type="ARBA" id="ARBA00022473"/>
    </source>
</evidence>
<proteinExistence type="inferred from homology"/>
<evidence type="ECO:0000256" key="12">
    <source>
        <dbReference type="ARBA" id="ARBA00023175"/>
    </source>
</evidence>
<dbReference type="AlphaFoldDB" id="A0A2B4SH14"/>
<protein>
    <recommendedName>
        <fullName evidence="5">Cytoplasmic dynein 2 light intermediate chain 1</fullName>
    </recommendedName>
</protein>
<keyword evidence="9" id="KW-0970">Cilium biogenesis/degradation</keyword>
<evidence type="ECO:0000256" key="13">
    <source>
        <dbReference type="ARBA" id="ARBA00023212"/>
    </source>
</evidence>
<comment type="similarity">
    <text evidence="4">Belongs to the dynein light intermediate chain family.</text>
</comment>
<keyword evidence="11" id="KW-0969">Cilium</keyword>
<evidence type="ECO:0000256" key="2">
    <source>
        <dbReference type="ARBA" id="ARBA00004300"/>
    </source>
</evidence>
<name>A0A2B4SH14_STYPI</name>
<dbReference type="GO" id="GO:0005874">
    <property type="term" value="C:microtubule"/>
    <property type="evidence" value="ECO:0007669"/>
    <property type="project" value="UniProtKB-KW"/>
</dbReference>
<evidence type="ECO:0000256" key="15">
    <source>
        <dbReference type="SAM" id="MobiDB-lite"/>
    </source>
</evidence>
<dbReference type="GO" id="GO:0005930">
    <property type="term" value="C:axoneme"/>
    <property type="evidence" value="ECO:0007669"/>
    <property type="project" value="UniProtKB-SubCell"/>
</dbReference>
<sequence length="382" mass="43080">MYIMVLVKKESKISFEPPQALVLLFYQQKIIDRSEKTIWDLAVEERNRTENHSSKGISNLDAHYQQDDSQLSSSDESSIFILGSKNSGKTSIILRFLDRDEAPKPTTALDYTFGRRAKTGHNIGKDVGHIWELGGGTFLSKLIEIPLTSVTIRSMAVVVVVDLSLPNEMWNTMETLLSQVKSKVNKALESLEGKEPSSVQQIKKQAWKKFGEEHPDFDPEKRKMISRALRFVAHKNGAHLQFFSTKAEGLTNRTRGLVGSLLFRTPLSKVISVDHNKPIIVPAGQDSFSQIGAPPVGNQDTGKMHSRDPYELWKAAYATFFPPEKSQGRNTSEDPSKDLQYAEPAVDPMRKQKDEELERYRKLAMRKVKDASRATAGEKHPR</sequence>
<evidence type="ECO:0000256" key="3">
    <source>
        <dbReference type="ARBA" id="ARBA00004430"/>
    </source>
</evidence>
<dbReference type="GO" id="GO:0035735">
    <property type="term" value="P:intraciliary transport involved in cilium assembly"/>
    <property type="evidence" value="ECO:0007669"/>
    <property type="project" value="InterPro"/>
</dbReference>
<evidence type="ECO:0000256" key="8">
    <source>
        <dbReference type="ARBA" id="ARBA00022701"/>
    </source>
</evidence>
<evidence type="ECO:0000256" key="9">
    <source>
        <dbReference type="ARBA" id="ARBA00022794"/>
    </source>
</evidence>
<dbReference type="SUPFAM" id="SSF52540">
    <property type="entry name" value="P-loop containing nucleoside triphosphate hydrolases"/>
    <property type="match status" value="1"/>
</dbReference>
<dbReference type="EMBL" id="LSMT01000096">
    <property type="protein sequence ID" value="PFX27735.1"/>
    <property type="molecule type" value="Genomic_DNA"/>
</dbReference>
<dbReference type="Gene3D" id="3.40.50.300">
    <property type="entry name" value="P-loop containing nucleotide triphosphate hydrolases"/>
    <property type="match status" value="1"/>
</dbReference>
<dbReference type="GO" id="GO:0036064">
    <property type="term" value="C:ciliary basal body"/>
    <property type="evidence" value="ECO:0007669"/>
    <property type="project" value="TreeGrafter"/>
</dbReference>
<feature type="compositionally biased region" description="Basic and acidic residues" evidence="15">
    <location>
        <begin position="348"/>
        <end position="382"/>
    </location>
</feature>
<dbReference type="STRING" id="50429.A0A2B4SH14"/>
<keyword evidence="10" id="KW-0243">Dynein</keyword>
<keyword evidence="7" id="KW-0963">Cytoplasm</keyword>
<dbReference type="PANTHER" id="PTHR13236:SF0">
    <property type="entry name" value="CYTOPLASMIC DYNEIN 2 LIGHT INTERMEDIATE CHAIN 1"/>
    <property type="match status" value="1"/>
</dbReference>
<evidence type="ECO:0000313" key="17">
    <source>
        <dbReference type="Proteomes" id="UP000225706"/>
    </source>
</evidence>
<dbReference type="GO" id="GO:0005813">
    <property type="term" value="C:centrosome"/>
    <property type="evidence" value="ECO:0007669"/>
    <property type="project" value="UniProtKB-SubCell"/>
</dbReference>
<comment type="caution">
    <text evidence="16">The sequence shown here is derived from an EMBL/GenBank/DDBJ whole genome shotgun (WGS) entry which is preliminary data.</text>
</comment>
<dbReference type="InterPro" id="IPR040045">
    <property type="entry name" value="DYNC2LI1"/>
</dbReference>
<keyword evidence="8" id="KW-0493">Microtubule</keyword>
<dbReference type="InterPro" id="IPR027417">
    <property type="entry name" value="P-loop_NTPase"/>
</dbReference>
<evidence type="ECO:0000256" key="4">
    <source>
        <dbReference type="ARBA" id="ARBA00006831"/>
    </source>
</evidence>
<evidence type="ECO:0000256" key="1">
    <source>
        <dbReference type="ARBA" id="ARBA00004120"/>
    </source>
</evidence>
<gene>
    <name evidence="16" type="primary">DYNC2LI1</name>
    <name evidence="16" type="ORF">AWC38_SpisGene7553</name>
</gene>
<feature type="region of interest" description="Disordered" evidence="15">
    <location>
        <begin position="323"/>
        <end position="382"/>
    </location>
</feature>
<evidence type="ECO:0000256" key="10">
    <source>
        <dbReference type="ARBA" id="ARBA00023017"/>
    </source>
</evidence>
<dbReference type="Pfam" id="PF05783">
    <property type="entry name" value="DLIC"/>
    <property type="match status" value="1"/>
</dbReference>
<keyword evidence="17" id="KW-1185">Reference proteome</keyword>
<dbReference type="GO" id="GO:0005868">
    <property type="term" value="C:cytoplasmic dynein complex"/>
    <property type="evidence" value="ECO:0007669"/>
    <property type="project" value="InterPro"/>
</dbReference>
<dbReference type="GO" id="GO:0045504">
    <property type="term" value="F:dynein heavy chain binding"/>
    <property type="evidence" value="ECO:0007669"/>
    <property type="project" value="TreeGrafter"/>
</dbReference>
<keyword evidence="12" id="KW-0505">Motor protein</keyword>
<reference evidence="17" key="1">
    <citation type="journal article" date="2017" name="bioRxiv">
        <title>Comparative analysis of the genomes of Stylophora pistillata and Acropora digitifera provides evidence for extensive differences between species of corals.</title>
        <authorList>
            <person name="Voolstra C.R."/>
            <person name="Li Y."/>
            <person name="Liew Y.J."/>
            <person name="Baumgarten S."/>
            <person name="Zoccola D."/>
            <person name="Flot J.-F."/>
            <person name="Tambutte S."/>
            <person name="Allemand D."/>
            <person name="Aranda M."/>
        </authorList>
    </citation>
    <scope>NUCLEOTIDE SEQUENCE [LARGE SCALE GENOMIC DNA]</scope>
</reference>
<comment type="subcellular location">
    <subcellularLocation>
        <location evidence="3">Cytoplasm</location>
        <location evidence="3">Cytoskeleton</location>
        <location evidence="3">Cilium axoneme</location>
    </subcellularLocation>
    <subcellularLocation>
        <location evidence="1">Cytoplasm</location>
        <location evidence="1">Cytoskeleton</location>
        <location evidence="1">Cilium basal body</location>
    </subcellularLocation>
    <subcellularLocation>
        <location evidence="2">Cytoplasm</location>
        <location evidence="2">Cytoskeleton</location>
        <location evidence="2">Microtubule organizing center</location>
        <location evidence="2">Centrosome</location>
    </subcellularLocation>
</comment>
<accession>A0A2B4SH14</accession>
<dbReference type="GO" id="GO:0035721">
    <property type="term" value="P:intraciliary retrograde transport"/>
    <property type="evidence" value="ECO:0007669"/>
    <property type="project" value="InterPro"/>
</dbReference>
<dbReference type="Proteomes" id="UP000225706">
    <property type="component" value="Unassembled WGS sequence"/>
</dbReference>
<dbReference type="InterPro" id="IPR022780">
    <property type="entry name" value="Dynein_light_int_chain"/>
</dbReference>
<evidence type="ECO:0000256" key="7">
    <source>
        <dbReference type="ARBA" id="ARBA00022490"/>
    </source>
</evidence>
<evidence type="ECO:0000256" key="14">
    <source>
        <dbReference type="ARBA" id="ARBA00023273"/>
    </source>
</evidence>
<keyword evidence="6" id="KW-0217">Developmental protein</keyword>
<keyword evidence="13" id="KW-0206">Cytoskeleton</keyword>